<name>A0A8D8ZK57_9HEMI</name>
<organism evidence="1">
    <name type="scientific">Cacopsylla melanoneura</name>
    <dbReference type="NCBI Taxonomy" id="428564"/>
    <lineage>
        <taxon>Eukaryota</taxon>
        <taxon>Metazoa</taxon>
        <taxon>Ecdysozoa</taxon>
        <taxon>Arthropoda</taxon>
        <taxon>Hexapoda</taxon>
        <taxon>Insecta</taxon>
        <taxon>Pterygota</taxon>
        <taxon>Neoptera</taxon>
        <taxon>Paraneoptera</taxon>
        <taxon>Hemiptera</taxon>
        <taxon>Sternorrhyncha</taxon>
        <taxon>Psylloidea</taxon>
        <taxon>Psyllidae</taxon>
        <taxon>Psyllinae</taxon>
        <taxon>Cacopsylla</taxon>
    </lineage>
</organism>
<protein>
    <submittedName>
        <fullName evidence="1">Uncharacterized protein</fullName>
    </submittedName>
</protein>
<sequence>MIRSLVSWKGIRSSIQKLFEASFFVKSPLKRPFKSSLATVIKSERQQHEYTRDIGQRQLSDVAIFLRAVTKGKGSSLLVQTTFRIRRFRMHSKESWSVFIL</sequence>
<dbReference type="EMBL" id="HBUF01514473">
    <property type="protein sequence ID" value="CAG6747465.1"/>
    <property type="molecule type" value="Transcribed_RNA"/>
</dbReference>
<dbReference type="EMBL" id="HBUF01514474">
    <property type="protein sequence ID" value="CAG6747467.1"/>
    <property type="molecule type" value="Transcribed_RNA"/>
</dbReference>
<evidence type="ECO:0000313" key="1">
    <source>
        <dbReference type="EMBL" id="CAG6747471.1"/>
    </source>
</evidence>
<proteinExistence type="predicted"/>
<reference evidence="1" key="1">
    <citation type="submission" date="2021-05" db="EMBL/GenBank/DDBJ databases">
        <authorList>
            <person name="Alioto T."/>
            <person name="Alioto T."/>
            <person name="Gomez Garrido J."/>
        </authorList>
    </citation>
    <scope>NUCLEOTIDE SEQUENCE</scope>
</reference>
<dbReference type="EMBL" id="HBUF01514476">
    <property type="protein sequence ID" value="CAG6747471.1"/>
    <property type="molecule type" value="Transcribed_RNA"/>
</dbReference>
<dbReference type="EMBL" id="HBUF01514475">
    <property type="protein sequence ID" value="CAG6747469.1"/>
    <property type="molecule type" value="Transcribed_RNA"/>
</dbReference>
<dbReference type="AlphaFoldDB" id="A0A8D8ZK57"/>
<accession>A0A8D8ZK57</accession>